<proteinExistence type="predicted"/>
<dbReference type="Gene3D" id="3.30.420.10">
    <property type="entry name" value="Ribonuclease H-like superfamily/Ribonuclease H"/>
    <property type="match status" value="1"/>
</dbReference>
<dbReference type="AlphaFoldDB" id="A0AAD9Q0I7"/>
<evidence type="ECO:0000313" key="4">
    <source>
        <dbReference type="Proteomes" id="UP001249851"/>
    </source>
</evidence>
<gene>
    <name evidence="3" type="ORF">P5673_026468</name>
</gene>
<sequence>MSVYDGLVFKGECLLISKLMQRKMKERIHRSHIGVNGYLRRARERPWEKIGADLYIIDGKDYLIVVDYFSNFWEIDPLPNTKSSTLIRKLECQFARQGILDIVISDNGPQFACETFTSFANEWGFKHRTGSPGHQKTNSKAEAAVKDAKRLLRKAKDSKGDIYLAVLALRNTPTEAMGTSPARRLLGRRCKTQLPTTKELLRPQSVRAEAEEAEEGDSHQQLKENPAGTQNKEQIAVGTSKTANHQQKEQQSTPPTVPVPECPKRIRREPAYLKDYAG</sequence>
<name>A0AAD9Q0I7_ACRCE</name>
<reference evidence="3" key="2">
    <citation type="journal article" date="2023" name="Science">
        <title>Genomic signatures of disease resistance in endangered staghorn corals.</title>
        <authorList>
            <person name="Vollmer S.V."/>
            <person name="Selwyn J.D."/>
            <person name="Despard B.A."/>
            <person name="Roesel C.L."/>
        </authorList>
    </citation>
    <scope>NUCLEOTIDE SEQUENCE</scope>
    <source>
        <strain evidence="3">K2</strain>
    </source>
</reference>
<dbReference type="SUPFAM" id="SSF53098">
    <property type="entry name" value="Ribonuclease H-like"/>
    <property type="match status" value="1"/>
</dbReference>
<dbReference type="Pfam" id="PF00665">
    <property type="entry name" value="rve"/>
    <property type="match status" value="1"/>
</dbReference>
<dbReference type="PROSITE" id="PS50994">
    <property type="entry name" value="INTEGRASE"/>
    <property type="match status" value="1"/>
</dbReference>
<reference evidence="3" key="1">
    <citation type="journal article" date="2023" name="G3 (Bethesda)">
        <title>Whole genome assembly and annotation of the endangered Caribbean coral Acropora cervicornis.</title>
        <authorList>
            <person name="Selwyn J.D."/>
            <person name="Vollmer S.V."/>
        </authorList>
    </citation>
    <scope>NUCLEOTIDE SEQUENCE</scope>
    <source>
        <strain evidence="3">K2</strain>
    </source>
</reference>
<dbReference type="PANTHER" id="PTHR37984:SF8">
    <property type="entry name" value="CCHC-TYPE DOMAIN-CONTAINING PROTEIN"/>
    <property type="match status" value="1"/>
</dbReference>
<dbReference type="GO" id="GO:0015074">
    <property type="term" value="P:DNA integration"/>
    <property type="evidence" value="ECO:0007669"/>
    <property type="project" value="InterPro"/>
</dbReference>
<keyword evidence="4" id="KW-1185">Reference proteome</keyword>
<organism evidence="3 4">
    <name type="scientific">Acropora cervicornis</name>
    <name type="common">Staghorn coral</name>
    <dbReference type="NCBI Taxonomy" id="6130"/>
    <lineage>
        <taxon>Eukaryota</taxon>
        <taxon>Metazoa</taxon>
        <taxon>Cnidaria</taxon>
        <taxon>Anthozoa</taxon>
        <taxon>Hexacorallia</taxon>
        <taxon>Scleractinia</taxon>
        <taxon>Astrocoeniina</taxon>
        <taxon>Acroporidae</taxon>
        <taxon>Acropora</taxon>
    </lineage>
</organism>
<feature type="domain" description="Integrase catalytic" evidence="2">
    <location>
        <begin position="42"/>
        <end position="211"/>
    </location>
</feature>
<feature type="compositionally biased region" description="Basic and acidic residues" evidence="1">
    <location>
        <begin position="262"/>
        <end position="278"/>
    </location>
</feature>
<dbReference type="EMBL" id="JARQWQ010000087">
    <property type="protein sequence ID" value="KAK2552388.1"/>
    <property type="molecule type" value="Genomic_DNA"/>
</dbReference>
<dbReference type="InterPro" id="IPR001584">
    <property type="entry name" value="Integrase_cat-core"/>
</dbReference>
<comment type="caution">
    <text evidence="3">The sequence shown here is derived from an EMBL/GenBank/DDBJ whole genome shotgun (WGS) entry which is preliminary data.</text>
</comment>
<evidence type="ECO:0000313" key="3">
    <source>
        <dbReference type="EMBL" id="KAK2552388.1"/>
    </source>
</evidence>
<feature type="compositionally biased region" description="Polar residues" evidence="1">
    <location>
        <begin position="227"/>
        <end position="254"/>
    </location>
</feature>
<dbReference type="InterPro" id="IPR036397">
    <property type="entry name" value="RNaseH_sf"/>
</dbReference>
<dbReference type="Proteomes" id="UP001249851">
    <property type="component" value="Unassembled WGS sequence"/>
</dbReference>
<dbReference type="GO" id="GO:0003676">
    <property type="term" value="F:nucleic acid binding"/>
    <property type="evidence" value="ECO:0007669"/>
    <property type="project" value="InterPro"/>
</dbReference>
<evidence type="ECO:0000259" key="2">
    <source>
        <dbReference type="PROSITE" id="PS50994"/>
    </source>
</evidence>
<dbReference type="InterPro" id="IPR012337">
    <property type="entry name" value="RNaseH-like_sf"/>
</dbReference>
<evidence type="ECO:0000256" key="1">
    <source>
        <dbReference type="SAM" id="MobiDB-lite"/>
    </source>
</evidence>
<dbReference type="PANTHER" id="PTHR37984">
    <property type="entry name" value="PROTEIN CBG26694"/>
    <property type="match status" value="1"/>
</dbReference>
<dbReference type="InterPro" id="IPR050951">
    <property type="entry name" value="Retrovirus_Pol_polyprotein"/>
</dbReference>
<feature type="region of interest" description="Disordered" evidence="1">
    <location>
        <begin position="176"/>
        <end position="278"/>
    </location>
</feature>
<protein>
    <recommendedName>
        <fullName evidence="2">Integrase catalytic domain-containing protein</fullName>
    </recommendedName>
</protein>
<accession>A0AAD9Q0I7</accession>
<dbReference type="FunFam" id="3.30.420.10:FF:000063">
    <property type="entry name" value="Retrovirus-related Pol polyprotein from transposon 297-like Protein"/>
    <property type="match status" value="1"/>
</dbReference>